<organism evidence="2 3">
    <name type="scientific">Aporhodopirellula rubra</name>
    <dbReference type="NCBI Taxonomy" id="980271"/>
    <lineage>
        <taxon>Bacteria</taxon>
        <taxon>Pseudomonadati</taxon>
        <taxon>Planctomycetota</taxon>
        <taxon>Planctomycetia</taxon>
        <taxon>Pirellulales</taxon>
        <taxon>Pirellulaceae</taxon>
        <taxon>Aporhodopirellula</taxon>
    </lineage>
</organism>
<comment type="caution">
    <text evidence="2">The sequence shown here is derived from an EMBL/GenBank/DDBJ whole genome shotgun (WGS) entry which is preliminary data.</text>
</comment>
<gene>
    <name evidence="2" type="ORF">FHS27_001687</name>
</gene>
<dbReference type="EMBL" id="JACHXU010000004">
    <property type="protein sequence ID" value="MBB3205883.1"/>
    <property type="molecule type" value="Genomic_DNA"/>
</dbReference>
<sequence>MTGNPYRSPVPGPDMDRNESHLPADVTLGGIARPVFLAWERLRVVYVVLLGALTLLLVGSGIFGMPMLVRIGEGAIAANLCFFAGPAVEIYVRWLGYRGKMLRWILFVSGVLLSMILVIATLAGVLLPDQN</sequence>
<dbReference type="AlphaFoldDB" id="A0A7W5H555"/>
<name>A0A7W5H555_9BACT</name>
<reference evidence="2 3" key="1">
    <citation type="submission" date="2020-08" db="EMBL/GenBank/DDBJ databases">
        <title>Genomic Encyclopedia of Type Strains, Phase III (KMG-III): the genomes of soil and plant-associated and newly described type strains.</title>
        <authorList>
            <person name="Whitman W."/>
        </authorList>
    </citation>
    <scope>NUCLEOTIDE SEQUENCE [LARGE SCALE GENOMIC DNA]</scope>
    <source>
        <strain evidence="2 3">CECT 8075</strain>
    </source>
</reference>
<dbReference type="RefSeq" id="WP_184303841.1">
    <property type="nucleotide sequence ID" value="NZ_JACHXU010000004.1"/>
</dbReference>
<evidence type="ECO:0000313" key="3">
    <source>
        <dbReference type="Proteomes" id="UP000536179"/>
    </source>
</evidence>
<keyword evidence="3" id="KW-1185">Reference proteome</keyword>
<proteinExistence type="predicted"/>
<feature type="transmembrane region" description="Helical" evidence="1">
    <location>
        <begin position="104"/>
        <end position="127"/>
    </location>
</feature>
<keyword evidence="1" id="KW-1133">Transmembrane helix</keyword>
<keyword evidence="1" id="KW-0472">Membrane</keyword>
<accession>A0A7W5H555</accession>
<feature type="transmembrane region" description="Helical" evidence="1">
    <location>
        <begin position="74"/>
        <end position="92"/>
    </location>
</feature>
<evidence type="ECO:0000256" key="1">
    <source>
        <dbReference type="SAM" id="Phobius"/>
    </source>
</evidence>
<dbReference type="Proteomes" id="UP000536179">
    <property type="component" value="Unassembled WGS sequence"/>
</dbReference>
<feature type="transmembrane region" description="Helical" evidence="1">
    <location>
        <begin position="44"/>
        <end position="68"/>
    </location>
</feature>
<evidence type="ECO:0000313" key="2">
    <source>
        <dbReference type="EMBL" id="MBB3205883.1"/>
    </source>
</evidence>
<keyword evidence="1" id="KW-0812">Transmembrane</keyword>
<protein>
    <submittedName>
        <fullName evidence="2">Uncharacterized protein</fullName>
    </submittedName>
</protein>